<dbReference type="RefSeq" id="WP_172156758.1">
    <property type="nucleotide sequence ID" value="NZ_CP053564.1"/>
</dbReference>
<dbReference type="Proteomes" id="UP000505377">
    <property type="component" value="Chromosome"/>
</dbReference>
<accession>A0A6M6JEJ5</accession>
<keyword evidence="3" id="KW-1185">Reference proteome</keyword>
<feature type="region of interest" description="Disordered" evidence="1">
    <location>
        <begin position="1"/>
        <end position="36"/>
    </location>
</feature>
<evidence type="ECO:0000313" key="3">
    <source>
        <dbReference type="Proteomes" id="UP000505377"/>
    </source>
</evidence>
<proteinExistence type="predicted"/>
<dbReference type="EMBL" id="CP053564">
    <property type="protein sequence ID" value="QJY45996.1"/>
    <property type="molecule type" value="Genomic_DNA"/>
</dbReference>
<feature type="compositionally biased region" description="Acidic residues" evidence="1">
    <location>
        <begin position="21"/>
        <end position="31"/>
    </location>
</feature>
<dbReference type="AlphaFoldDB" id="A0A6M6JEJ5"/>
<dbReference type="KEGG" id="pbro:HOP40_09425"/>
<organism evidence="2 3">
    <name type="scientific">Pseudonocardia broussonetiae</name>
    <dbReference type="NCBI Taxonomy" id="2736640"/>
    <lineage>
        <taxon>Bacteria</taxon>
        <taxon>Bacillati</taxon>
        <taxon>Actinomycetota</taxon>
        <taxon>Actinomycetes</taxon>
        <taxon>Pseudonocardiales</taxon>
        <taxon>Pseudonocardiaceae</taxon>
        <taxon>Pseudonocardia</taxon>
    </lineage>
</organism>
<name>A0A6M6JEJ5_9PSEU</name>
<gene>
    <name evidence="2" type="ORF">HOP40_09425</name>
</gene>
<evidence type="ECO:0000313" key="2">
    <source>
        <dbReference type="EMBL" id="QJY45996.1"/>
    </source>
</evidence>
<sequence length="91" mass="9799">MSRDPRSVPDDEQPPCADVTDGLDTDGDGDADSVFTEHPAGDLLLHVDLDADGLADRTFALRADGTTGVRDCDDEPPSLVDVLLRLLPRWP</sequence>
<protein>
    <submittedName>
        <fullName evidence="2">Uncharacterized protein</fullName>
    </submittedName>
</protein>
<evidence type="ECO:0000256" key="1">
    <source>
        <dbReference type="SAM" id="MobiDB-lite"/>
    </source>
</evidence>
<reference evidence="2 3" key="1">
    <citation type="submission" date="2020-05" db="EMBL/GenBank/DDBJ databases">
        <authorList>
            <person name="Mo P."/>
        </authorList>
    </citation>
    <scope>NUCLEOTIDE SEQUENCE [LARGE SCALE GENOMIC DNA]</scope>
    <source>
        <strain evidence="2 3">Gen01</strain>
    </source>
</reference>